<keyword evidence="2 9" id="KW-0812">Transmembrane</keyword>
<feature type="repeat" description="ANK" evidence="7">
    <location>
        <begin position="63"/>
        <end position="95"/>
    </location>
</feature>
<organism evidence="11 12">
    <name type="scientific">Ziziphus jujuba</name>
    <name type="common">Chinese jujube</name>
    <name type="synonym">Ziziphus sativa</name>
    <dbReference type="NCBI Taxonomy" id="326968"/>
    <lineage>
        <taxon>Eukaryota</taxon>
        <taxon>Viridiplantae</taxon>
        <taxon>Streptophyta</taxon>
        <taxon>Embryophyta</taxon>
        <taxon>Tracheophyta</taxon>
        <taxon>Spermatophyta</taxon>
        <taxon>Magnoliopsida</taxon>
        <taxon>eudicotyledons</taxon>
        <taxon>Gunneridae</taxon>
        <taxon>Pentapetalae</taxon>
        <taxon>rosids</taxon>
        <taxon>fabids</taxon>
        <taxon>Rosales</taxon>
        <taxon>Rhamnaceae</taxon>
        <taxon>Paliureae</taxon>
        <taxon>Ziziphus</taxon>
    </lineage>
</organism>
<feature type="transmembrane region" description="Helical" evidence="9">
    <location>
        <begin position="630"/>
        <end position="653"/>
    </location>
</feature>
<feature type="transmembrane region" description="Helical" evidence="9">
    <location>
        <begin position="584"/>
        <end position="610"/>
    </location>
</feature>
<gene>
    <name evidence="12" type="primary">LOC107412798</name>
</gene>
<keyword evidence="3" id="KW-0677">Repeat</keyword>
<feature type="compositionally biased region" description="Basic and acidic residues" evidence="8">
    <location>
        <begin position="434"/>
        <end position="448"/>
    </location>
</feature>
<dbReference type="InterPro" id="IPR036770">
    <property type="entry name" value="Ankyrin_rpt-contain_sf"/>
</dbReference>
<feature type="transmembrane region" description="Helical" evidence="9">
    <location>
        <begin position="517"/>
        <end position="536"/>
    </location>
</feature>
<feature type="repeat" description="ANK" evidence="7">
    <location>
        <begin position="361"/>
        <end position="381"/>
    </location>
</feature>
<evidence type="ECO:0000256" key="2">
    <source>
        <dbReference type="ARBA" id="ARBA00022692"/>
    </source>
</evidence>
<evidence type="ECO:0000256" key="9">
    <source>
        <dbReference type="SAM" id="Phobius"/>
    </source>
</evidence>
<evidence type="ECO:0000256" key="6">
    <source>
        <dbReference type="ARBA" id="ARBA00023136"/>
    </source>
</evidence>
<feature type="repeat" description="ANK" evidence="7">
    <location>
        <begin position="324"/>
        <end position="346"/>
    </location>
</feature>
<dbReference type="SMART" id="SM00248">
    <property type="entry name" value="ANK"/>
    <property type="match status" value="8"/>
</dbReference>
<feature type="domain" description="PGG" evidence="10">
    <location>
        <begin position="511"/>
        <end position="614"/>
    </location>
</feature>
<dbReference type="Pfam" id="PF12796">
    <property type="entry name" value="Ank_2"/>
    <property type="match status" value="4"/>
</dbReference>
<evidence type="ECO:0000259" key="10">
    <source>
        <dbReference type="Pfam" id="PF13962"/>
    </source>
</evidence>
<name>A0ABM4AFL2_ZIZJJ</name>
<accession>A0ABM4AFL2</accession>
<dbReference type="InterPro" id="IPR026961">
    <property type="entry name" value="PGG_dom"/>
</dbReference>
<dbReference type="GeneID" id="107412798"/>
<dbReference type="SUPFAM" id="SSF48403">
    <property type="entry name" value="Ankyrin repeat"/>
    <property type="match status" value="2"/>
</dbReference>
<evidence type="ECO:0000256" key="8">
    <source>
        <dbReference type="SAM" id="MobiDB-lite"/>
    </source>
</evidence>
<dbReference type="PROSITE" id="PS50088">
    <property type="entry name" value="ANK_REPEAT"/>
    <property type="match status" value="4"/>
</dbReference>
<evidence type="ECO:0000256" key="5">
    <source>
        <dbReference type="ARBA" id="ARBA00023043"/>
    </source>
</evidence>
<keyword evidence="4 9" id="KW-1133">Transmembrane helix</keyword>
<dbReference type="RefSeq" id="XP_060675518.1">
    <property type="nucleotide sequence ID" value="XM_060819535.1"/>
</dbReference>
<evidence type="ECO:0000256" key="1">
    <source>
        <dbReference type="ARBA" id="ARBA00004141"/>
    </source>
</evidence>
<dbReference type="PANTHER" id="PTHR24186">
    <property type="entry name" value="PROTEIN PHOSPHATASE 1 REGULATORY SUBUNIT"/>
    <property type="match status" value="1"/>
</dbReference>
<proteinExistence type="predicted"/>
<feature type="transmembrane region" description="Helical" evidence="9">
    <location>
        <begin position="557"/>
        <end position="578"/>
    </location>
</feature>
<evidence type="ECO:0000313" key="12">
    <source>
        <dbReference type="RefSeq" id="XP_060675518.1"/>
    </source>
</evidence>
<evidence type="ECO:0000313" key="11">
    <source>
        <dbReference type="Proteomes" id="UP001652623"/>
    </source>
</evidence>
<reference evidence="12" key="1">
    <citation type="submission" date="2025-08" db="UniProtKB">
        <authorList>
            <consortium name="RefSeq"/>
        </authorList>
    </citation>
    <scope>IDENTIFICATION</scope>
    <source>
        <tissue evidence="12">Seedling</tissue>
    </source>
</reference>
<evidence type="ECO:0000256" key="4">
    <source>
        <dbReference type="ARBA" id="ARBA00022989"/>
    </source>
</evidence>
<dbReference type="PROSITE" id="PS50297">
    <property type="entry name" value="ANK_REP_REGION"/>
    <property type="match status" value="4"/>
</dbReference>
<evidence type="ECO:0000256" key="3">
    <source>
        <dbReference type="ARBA" id="ARBA00022737"/>
    </source>
</evidence>
<dbReference type="PANTHER" id="PTHR24186:SF50">
    <property type="entry name" value="ANKYRIN REPEAT-CONTAINING PROTEIN ITN1-LIKE ISOFORM X1"/>
    <property type="match status" value="1"/>
</dbReference>
<feature type="region of interest" description="Disordered" evidence="8">
    <location>
        <begin position="434"/>
        <end position="453"/>
    </location>
</feature>
<dbReference type="Proteomes" id="UP001652623">
    <property type="component" value="Chromosome 8"/>
</dbReference>
<protein>
    <submittedName>
        <fullName evidence="12">Ankyrin repeat-containing protein ITN1-like</fullName>
    </submittedName>
</protein>
<sequence length="677" mass="76382">MDGELYYAAIDGLSDHNLFGDVDNIRSRGQNNTILHIAAKSGKLRRLEEDDYLLRFLYEQNNEGNTPLHIAAKLGHLDTVRILVEMAKKTDVEQSKSLLTLKNNKKDIALHEAIRYNHLEVVKLLIKEDPDLASIVNGEGDSPLFMAVDRRFDQVALHIQNNAPKCSRQGRNGMNVSHVYTIRSKRRHVSLTLEERFSVSPSVWIMLRSDGIIDYLLSSKIIRRFFSSRDIEKRDDGFQALEKQQASELEQADDFGWTSLHYAAHIGNAVLVEQFLQKESKSLPFSKNKEGMSALHIAAKKGHDAVIRVLMKSCPEVCELLDNNGRTALHIAVESRKVMAVKFLLDQAMAFQDLIDLQDNKGNTALHVAATVGDFHILRILTNDSRIDKGATNKDKMTFVDIILSSKELQDTEILKIMVGLEIEIVLPPVDTRKTNKAESKENKKDEIQIEEDEAGCKQQINEAESKEKKEVEIQVEENKEAGRNQPEKMVMVSSDKKELSKNEGGFENMMNDFTNLNILVATIIATATFAAAFAMPGGYNNQGLPVLHRTKEFKRFLFYDQLALSLSTASLLLHFFLTLLGKIFTATLFPVALTGYLTGFALFAMVFAFDQGIKTVIPRTENHEYLKDVDIITTLIMFIGFYVFVFSSSLLLGNLYATARRFAPPKIVRSRFGLWS</sequence>
<keyword evidence="6 9" id="KW-0472">Membrane</keyword>
<keyword evidence="11" id="KW-1185">Reference proteome</keyword>
<comment type="subcellular location">
    <subcellularLocation>
        <location evidence="1">Membrane</location>
        <topology evidence="1">Multi-pass membrane protein</topology>
    </subcellularLocation>
</comment>
<dbReference type="Gene3D" id="1.25.40.20">
    <property type="entry name" value="Ankyrin repeat-containing domain"/>
    <property type="match status" value="2"/>
</dbReference>
<dbReference type="InterPro" id="IPR002110">
    <property type="entry name" value="Ankyrin_rpt"/>
</dbReference>
<dbReference type="Pfam" id="PF13962">
    <property type="entry name" value="PGG"/>
    <property type="match status" value="1"/>
</dbReference>
<keyword evidence="5 7" id="KW-0040">ANK repeat</keyword>
<evidence type="ECO:0000256" key="7">
    <source>
        <dbReference type="PROSITE-ProRule" id="PRU00023"/>
    </source>
</evidence>
<feature type="repeat" description="ANK" evidence="7">
    <location>
        <begin position="290"/>
        <end position="312"/>
    </location>
</feature>